<dbReference type="AlphaFoldDB" id="A0A916NAH2"/>
<organism evidence="1 2">
    <name type="scientific">Dyadobacter helix</name>
    <dbReference type="NCBI Taxonomy" id="2822344"/>
    <lineage>
        <taxon>Bacteria</taxon>
        <taxon>Pseudomonadati</taxon>
        <taxon>Bacteroidota</taxon>
        <taxon>Cytophagia</taxon>
        <taxon>Cytophagales</taxon>
        <taxon>Spirosomataceae</taxon>
        <taxon>Dyadobacter</taxon>
    </lineage>
</organism>
<name>A0A916NAH2_9BACT</name>
<dbReference type="EMBL" id="CAJRAF010000001">
    <property type="protein sequence ID" value="CAG4990454.1"/>
    <property type="molecule type" value="Genomic_DNA"/>
</dbReference>
<evidence type="ECO:0000313" key="1">
    <source>
        <dbReference type="EMBL" id="CAG4990454.1"/>
    </source>
</evidence>
<dbReference type="RefSeq" id="WP_215237284.1">
    <property type="nucleotide sequence ID" value="NZ_CAJRAF010000001.1"/>
</dbReference>
<sequence length="111" mass="12889">MKTFQDLLTDHQDRTSAIIAKYISRYNELENPSIYSWNVFLLENAKDVITELAQSGTDICHEAILTNVKMDRDEFNSIRGVNLGAASRYQEELRNLYETIVRLDRSKEDCL</sequence>
<accession>A0A916NAH2</accession>
<comment type="caution">
    <text evidence="1">The sequence shown here is derived from an EMBL/GenBank/DDBJ whole genome shotgun (WGS) entry which is preliminary data.</text>
</comment>
<evidence type="ECO:0000313" key="2">
    <source>
        <dbReference type="Proteomes" id="UP000680038"/>
    </source>
</evidence>
<proteinExistence type="predicted"/>
<keyword evidence="2" id="KW-1185">Reference proteome</keyword>
<gene>
    <name evidence="1" type="ORF">DYBT9275_00532</name>
</gene>
<reference evidence="1" key="1">
    <citation type="submission" date="2021-04" db="EMBL/GenBank/DDBJ databases">
        <authorList>
            <person name="Rodrigo-Torres L."/>
            <person name="Arahal R. D."/>
            <person name="Lucena T."/>
        </authorList>
    </citation>
    <scope>NUCLEOTIDE SEQUENCE</scope>
    <source>
        <strain evidence="1">CECT 9275</strain>
    </source>
</reference>
<protein>
    <submittedName>
        <fullName evidence="1">Uncharacterized protein</fullName>
    </submittedName>
</protein>
<dbReference type="Proteomes" id="UP000680038">
    <property type="component" value="Unassembled WGS sequence"/>
</dbReference>